<dbReference type="Gene3D" id="3.30.950.30">
    <property type="entry name" value="Schlafen, AAA domain"/>
    <property type="match status" value="1"/>
</dbReference>
<dbReference type="EMBL" id="CAADFH010000027">
    <property type="protein sequence ID" value="VFJ92962.1"/>
    <property type="molecule type" value="Genomic_DNA"/>
</dbReference>
<proteinExistence type="predicted"/>
<gene>
    <name evidence="2" type="ORF">BECKLFY1418A_GA0070994_102728</name>
</gene>
<dbReference type="PANTHER" id="PTHR30595">
    <property type="entry name" value="GLPR-RELATED TRANSCRIPTIONAL REPRESSOR"/>
    <property type="match status" value="1"/>
</dbReference>
<name>A0A450UK78_9GAMM</name>
<sequence>MTKTELLESIRNGENSFVEFKRDDIDNQKLARELVAFSNLEGGRVLLGVEDDRSVSGITRPDLEEWVMTTCRDKIRPPIIPTYEIIRDVEPGKDVAIISVEPGWTVHQVRHHNHPYYYIRVGTRIRDADRKEPRRLFQRRGSGMNEAIWSPRGASIR</sequence>
<reference evidence="2" key="1">
    <citation type="submission" date="2019-02" db="EMBL/GenBank/DDBJ databases">
        <authorList>
            <person name="Gruber-Vodicka R. H."/>
            <person name="Seah K. B. B."/>
        </authorList>
    </citation>
    <scope>NUCLEOTIDE SEQUENCE</scope>
    <source>
        <strain evidence="2">BECK_M6</strain>
    </source>
</reference>
<dbReference type="InterPro" id="IPR038461">
    <property type="entry name" value="Schlafen_AlbA_2_dom_sf"/>
</dbReference>
<accession>A0A450UK78</accession>
<evidence type="ECO:0000259" key="1">
    <source>
        <dbReference type="Pfam" id="PF04326"/>
    </source>
</evidence>
<organism evidence="2">
    <name type="scientific">Candidatus Kentrum sp. LFY</name>
    <dbReference type="NCBI Taxonomy" id="2126342"/>
    <lineage>
        <taxon>Bacteria</taxon>
        <taxon>Pseudomonadati</taxon>
        <taxon>Pseudomonadota</taxon>
        <taxon>Gammaproteobacteria</taxon>
        <taxon>Candidatus Kentrum</taxon>
    </lineage>
</organism>
<dbReference type="InterPro" id="IPR007421">
    <property type="entry name" value="Schlafen_AlbA_2_dom"/>
</dbReference>
<protein>
    <submittedName>
        <fullName evidence="2">DNA-binding domain-containing protein</fullName>
    </submittedName>
</protein>
<keyword evidence="2" id="KW-0238">DNA-binding</keyword>
<dbReference type="Pfam" id="PF04326">
    <property type="entry name" value="SLFN_AlbA_2"/>
    <property type="match status" value="1"/>
</dbReference>
<feature type="domain" description="Schlafen AlbA-2" evidence="1">
    <location>
        <begin position="14"/>
        <end position="127"/>
    </location>
</feature>
<dbReference type="PANTHER" id="PTHR30595:SF6">
    <property type="entry name" value="SCHLAFEN ALBA-2 DOMAIN-CONTAINING PROTEIN"/>
    <property type="match status" value="1"/>
</dbReference>
<evidence type="ECO:0000313" key="2">
    <source>
        <dbReference type="EMBL" id="VFJ92962.1"/>
    </source>
</evidence>
<dbReference type="GO" id="GO:0003677">
    <property type="term" value="F:DNA binding"/>
    <property type="evidence" value="ECO:0007669"/>
    <property type="project" value="UniProtKB-KW"/>
</dbReference>
<dbReference type="AlphaFoldDB" id="A0A450UK78"/>